<dbReference type="EMBL" id="CAJNIZ010048096">
    <property type="protein sequence ID" value="CAE7782077.1"/>
    <property type="molecule type" value="Genomic_DNA"/>
</dbReference>
<sequence>SITSFVDDLLFGSMPDIQDATNVIEVNDAKLNRQQLAAVEHAKAAKLTLVQGPPGTGK</sequence>
<feature type="non-terminal residue" evidence="1">
    <location>
        <position position="1"/>
    </location>
</feature>
<dbReference type="SUPFAM" id="SSF52540">
    <property type="entry name" value="P-loop containing nucleoside triphosphate hydrolases"/>
    <property type="match status" value="1"/>
</dbReference>
<feature type="non-terminal residue" evidence="1">
    <location>
        <position position="58"/>
    </location>
</feature>
<protein>
    <submittedName>
        <fullName evidence="1">ECM32 protein</fullName>
    </submittedName>
</protein>
<keyword evidence="2" id="KW-1185">Reference proteome</keyword>
<comment type="caution">
    <text evidence="1">The sequence shown here is derived from an EMBL/GenBank/DDBJ whole genome shotgun (WGS) entry which is preliminary data.</text>
</comment>
<evidence type="ECO:0000313" key="2">
    <source>
        <dbReference type="Proteomes" id="UP000649617"/>
    </source>
</evidence>
<gene>
    <name evidence="1" type="primary">ECM32</name>
    <name evidence="1" type="ORF">SPIL2461_LOCUS23265</name>
</gene>
<dbReference type="InterPro" id="IPR027417">
    <property type="entry name" value="P-loop_NTPase"/>
</dbReference>
<dbReference type="Gene3D" id="3.40.50.300">
    <property type="entry name" value="P-loop containing nucleotide triphosphate hydrolases"/>
    <property type="match status" value="1"/>
</dbReference>
<accession>A0A812YIB3</accession>
<name>A0A812YIB3_SYMPI</name>
<evidence type="ECO:0000313" key="1">
    <source>
        <dbReference type="EMBL" id="CAE7782077.1"/>
    </source>
</evidence>
<dbReference type="Proteomes" id="UP000649617">
    <property type="component" value="Unassembled WGS sequence"/>
</dbReference>
<reference evidence="1" key="1">
    <citation type="submission" date="2021-02" db="EMBL/GenBank/DDBJ databases">
        <authorList>
            <person name="Dougan E. K."/>
            <person name="Rhodes N."/>
            <person name="Thang M."/>
            <person name="Chan C."/>
        </authorList>
    </citation>
    <scope>NUCLEOTIDE SEQUENCE</scope>
</reference>
<proteinExistence type="predicted"/>
<dbReference type="AlphaFoldDB" id="A0A812YIB3"/>
<organism evidence="1 2">
    <name type="scientific">Symbiodinium pilosum</name>
    <name type="common">Dinoflagellate</name>
    <dbReference type="NCBI Taxonomy" id="2952"/>
    <lineage>
        <taxon>Eukaryota</taxon>
        <taxon>Sar</taxon>
        <taxon>Alveolata</taxon>
        <taxon>Dinophyceae</taxon>
        <taxon>Suessiales</taxon>
        <taxon>Symbiodiniaceae</taxon>
        <taxon>Symbiodinium</taxon>
    </lineage>
</organism>